<evidence type="ECO:0000259" key="6">
    <source>
        <dbReference type="Pfam" id="PF11715"/>
    </source>
</evidence>
<reference evidence="8 9" key="1">
    <citation type="journal article" date="2013" name="MBio">
        <title>Genome sequencing of the plant pathogen Taphrina deformans, the causal agent of peach leaf curl.</title>
        <authorList>
            <person name="Cisse O.H."/>
            <person name="Almeida J.M.G.C.F."/>
            <person name="Fonseca A."/>
            <person name="Kumar A.A."/>
            <person name="Salojaervi J."/>
            <person name="Overmyer K."/>
            <person name="Hauser P.M."/>
            <person name="Pagni M."/>
        </authorList>
    </citation>
    <scope>NUCLEOTIDE SEQUENCE [LARGE SCALE GENOMIC DNA]</scope>
    <source>
        <strain evidence="9">PYCC 5710 / ATCC 11124 / CBS 356.35 / IMI 108563 / JCM 9778 / NBRC 8474</strain>
    </source>
</reference>
<proteinExistence type="predicted"/>
<dbReference type="Pfam" id="PF11715">
    <property type="entry name" value="Beta-prop_Nup120_160"/>
    <property type="match status" value="1"/>
</dbReference>
<comment type="subcellular location">
    <subcellularLocation>
        <location evidence="1">Nucleus</location>
    </subcellularLocation>
</comment>
<keyword evidence="9" id="KW-1185">Reference proteome</keyword>
<gene>
    <name evidence="8" type="ORF">TAPDE_003151</name>
</gene>
<dbReference type="STRING" id="1097556.R4XHY0"/>
<dbReference type="GO" id="GO:0017056">
    <property type="term" value="F:structural constituent of nuclear pore"/>
    <property type="evidence" value="ECO:0007669"/>
    <property type="project" value="TreeGrafter"/>
</dbReference>
<dbReference type="OrthoDB" id="67716at2759"/>
<evidence type="ECO:0000256" key="4">
    <source>
        <dbReference type="SAM" id="Coils"/>
    </source>
</evidence>
<feature type="domain" description="Nucleoporin Nup120/160 beta-propeller" evidence="6">
    <location>
        <begin position="84"/>
        <end position="493"/>
    </location>
</feature>
<dbReference type="PANTHER" id="PTHR21286">
    <property type="entry name" value="NUCLEAR PORE COMPLEX PROTEIN NUP160"/>
    <property type="match status" value="1"/>
</dbReference>
<dbReference type="InterPro" id="IPR059141">
    <property type="entry name" value="Beta-prop_Nup120_160"/>
</dbReference>
<dbReference type="PANTHER" id="PTHR21286:SF0">
    <property type="entry name" value="NUCLEAR PORE COMPLEX PROTEIN NUP160"/>
    <property type="match status" value="1"/>
</dbReference>
<dbReference type="eggNOG" id="ENOG502QQWQ">
    <property type="taxonomic scope" value="Eukaryota"/>
</dbReference>
<dbReference type="Proteomes" id="UP000013776">
    <property type="component" value="Unassembled WGS sequence"/>
</dbReference>
<keyword evidence="2" id="KW-0813">Transport</keyword>
<evidence type="ECO:0000313" key="9">
    <source>
        <dbReference type="Proteomes" id="UP000013776"/>
    </source>
</evidence>
<dbReference type="Pfam" id="PF23354">
    <property type="entry name" value="TPR_NUP160_120_M"/>
    <property type="match status" value="1"/>
</dbReference>
<keyword evidence="3" id="KW-0539">Nucleus</keyword>
<dbReference type="VEuPathDB" id="FungiDB:TAPDE_003151"/>
<dbReference type="AlphaFoldDB" id="R4XHY0"/>
<dbReference type="InterPro" id="IPR021717">
    <property type="entry name" value="Nucleoporin_Nup160"/>
</dbReference>
<evidence type="ECO:0000256" key="1">
    <source>
        <dbReference type="ARBA" id="ARBA00004123"/>
    </source>
</evidence>
<feature type="coiled-coil region" evidence="4">
    <location>
        <begin position="1014"/>
        <end position="1041"/>
    </location>
</feature>
<evidence type="ECO:0000259" key="7">
    <source>
        <dbReference type="Pfam" id="PF23354"/>
    </source>
</evidence>
<dbReference type="InterPro" id="IPR056535">
    <property type="entry name" value="TPR_NUP160_M"/>
</dbReference>
<dbReference type="GO" id="GO:0005643">
    <property type="term" value="C:nuclear pore"/>
    <property type="evidence" value="ECO:0007669"/>
    <property type="project" value="UniProtKB-ARBA"/>
</dbReference>
<evidence type="ECO:0000256" key="5">
    <source>
        <dbReference type="SAM" id="MobiDB-lite"/>
    </source>
</evidence>
<evidence type="ECO:0000256" key="3">
    <source>
        <dbReference type="ARBA" id="ARBA00023242"/>
    </source>
</evidence>
<feature type="domain" description="NUP160 middle TPR" evidence="7">
    <location>
        <begin position="746"/>
        <end position="974"/>
    </location>
</feature>
<dbReference type="EMBL" id="CAHR02000117">
    <property type="protein sequence ID" value="CCG83012.1"/>
    <property type="molecule type" value="Genomic_DNA"/>
</dbReference>
<evidence type="ECO:0000256" key="2">
    <source>
        <dbReference type="ARBA" id="ARBA00022448"/>
    </source>
</evidence>
<sequence length="1043" mass="116199">MTQINHTEEVPLYSTSSVQYDEPSTTPLVVAKPLEVTQSERERQTRKTSSAVHFRDDQPSIQYNSDSSRLILRSLGSTVEATVLEFGSPINSVGVHDDSSNLVVHVLLETYVLYSMILTPAYLNDPTMEKQKGWISEFFAPSFSIRPPLYMHSVSATSLIFSFQDGGLLRLTNNGQGYNEHIFSDSSYFSSFRSILPWTGRPSNLVISMQACVSKNLLFTLSVDAKLKTWDISTGKLLAVNDTFSSHAPLTFLADPFPSQYLTLHDQASSFTLVTYCPQRPGLFKVYKGRGKGLEELFSFSEQQPPSGIWRMFSIALDSVKHDGSLTIHVLWKSDTLMLIQTAYVNLVTHQVRWNFSLPSTVLEGVPSTSRANIEHFIFESGRFTTSIIKSAMASSLGRYSFSVGGSTELRKRIMEQIYASSTLMVDPETGNSLQEKYDEDIRLKVLNLAQICVELDRLASEAHSIQLSPFSKEVLVSQSSKITFLRPATALENMLHNAQDTNEISAVSEVVQASLLLRDGLSIDLWEHVAETVSTASTSERTMSADDAMFLMYEKTIEHQLPAATLHLLASSNVSKNDLIDGLNKIVGPLSTASLKSTNKSVLGIDAYVAIQYSLGRLVVDTVTVLLGYLMYSACSSDDADIYALSALYIKYLFLHRQAALVVDSTTIRGRETAEHDNTSMTSLDDSTDTLTEEKVVLHMLAQSTHGEIPHREFLEAILVLLLNRSQSSLAVRFSKYVSKSPTAIYLKARSLLLHGDIEQASALFARNAVPFTNSTGSKAEQSLEIKVQRKDLMEYYLHVATLFSSAQQYPEAVRFCVEASIAASSASLETKVAIMQSTFQAAIRAKDWSEAYTSIALTNHSVNEENLRVFVVTLCEAGKLELLHELPFVGLVEEVDAILERKARNMLDVRAQPSYHKILYSFRIQHSDYRGAAAILYHRLQFLINRSRVNGFNVAAHLDITEGYLAIINALRCLDSNEAWIIVGTLDQEAPSQKRTKTHNSEGQSVNVLRKVLKLSDIRAEYDRELRNMEAQLLELQELAA</sequence>
<keyword evidence="4" id="KW-0175">Coiled coil</keyword>
<organism evidence="8 9">
    <name type="scientific">Taphrina deformans (strain PYCC 5710 / ATCC 11124 / CBS 356.35 / IMI 108563 / JCM 9778 / NBRC 8474)</name>
    <name type="common">Peach leaf curl fungus</name>
    <name type="synonym">Lalaria deformans</name>
    <dbReference type="NCBI Taxonomy" id="1097556"/>
    <lineage>
        <taxon>Eukaryota</taxon>
        <taxon>Fungi</taxon>
        <taxon>Dikarya</taxon>
        <taxon>Ascomycota</taxon>
        <taxon>Taphrinomycotina</taxon>
        <taxon>Taphrinomycetes</taxon>
        <taxon>Taphrinales</taxon>
        <taxon>Taphrinaceae</taxon>
        <taxon>Taphrina</taxon>
    </lineage>
</organism>
<feature type="region of interest" description="Disordered" evidence="5">
    <location>
        <begin position="36"/>
        <end position="59"/>
    </location>
</feature>
<accession>R4XHY0</accession>
<protein>
    <submittedName>
        <fullName evidence="8">Nucleoporin nup120</fullName>
    </submittedName>
</protein>
<name>R4XHY0_TAPDE</name>
<evidence type="ECO:0000313" key="8">
    <source>
        <dbReference type="EMBL" id="CCG83012.1"/>
    </source>
</evidence>
<comment type="caution">
    <text evidence="8">The sequence shown here is derived from an EMBL/GenBank/DDBJ whole genome shotgun (WGS) entry which is preliminary data.</text>
</comment>